<sequence length="130" mass="15177">MNLWPDQVASKARVITLVTRVAMFDREVTENTDALLPYIMLHHLDLFVVRSVVRCQNLGTNVEVQLKRCECTLKIALRPCMRRDMHVQTRLYVAFQNLGNICQKQLAQVVEHLLRILKDPRFESHSVQFC</sequence>
<reference evidence="1 2" key="1">
    <citation type="submission" date="2024-01" db="EMBL/GenBank/DDBJ databases">
        <title>The genomes of 5 underutilized Papilionoideae crops provide insights into root nodulation and disease resistanc.</title>
        <authorList>
            <person name="Jiang F."/>
        </authorList>
    </citation>
    <scope>NUCLEOTIDE SEQUENCE [LARGE SCALE GENOMIC DNA]</scope>
    <source>
        <strain evidence="1">LVBAO_FW01</strain>
        <tissue evidence="1">Leaves</tissue>
    </source>
</reference>
<organism evidence="1 2">
    <name type="scientific">Canavalia gladiata</name>
    <name type="common">Sword bean</name>
    <name type="synonym">Dolichos gladiatus</name>
    <dbReference type="NCBI Taxonomy" id="3824"/>
    <lineage>
        <taxon>Eukaryota</taxon>
        <taxon>Viridiplantae</taxon>
        <taxon>Streptophyta</taxon>
        <taxon>Embryophyta</taxon>
        <taxon>Tracheophyta</taxon>
        <taxon>Spermatophyta</taxon>
        <taxon>Magnoliopsida</taxon>
        <taxon>eudicotyledons</taxon>
        <taxon>Gunneridae</taxon>
        <taxon>Pentapetalae</taxon>
        <taxon>rosids</taxon>
        <taxon>fabids</taxon>
        <taxon>Fabales</taxon>
        <taxon>Fabaceae</taxon>
        <taxon>Papilionoideae</taxon>
        <taxon>50 kb inversion clade</taxon>
        <taxon>NPAAA clade</taxon>
        <taxon>indigoferoid/millettioid clade</taxon>
        <taxon>Phaseoleae</taxon>
        <taxon>Canavalia</taxon>
    </lineage>
</organism>
<evidence type="ECO:0000313" key="1">
    <source>
        <dbReference type="EMBL" id="KAK7328567.1"/>
    </source>
</evidence>
<dbReference type="Proteomes" id="UP001367508">
    <property type="component" value="Unassembled WGS sequence"/>
</dbReference>
<name>A0AAN9L5M8_CANGL</name>
<gene>
    <name evidence="1" type="ORF">VNO77_22679</name>
</gene>
<accession>A0AAN9L5M8</accession>
<dbReference type="EMBL" id="JAYMYQ010000005">
    <property type="protein sequence ID" value="KAK7328567.1"/>
    <property type="molecule type" value="Genomic_DNA"/>
</dbReference>
<evidence type="ECO:0000313" key="2">
    <source>
        <dbReference type="Proteomes" id="UP001367508"/>
    </source>
</evidence>
<protein>
    <submittedName>
        <fullName evidence="1">Uncharacterized protein</fullName>
    </submittedName>
</protein>
<dbReference type="AlphaFoldDB" id="A0AAN9L5M8"/>
<proteinExistence type="predicted"/>
<keyword evidence="2" id="KW-1185">Reference proteome</keyword>
<comment type="caution">
    <text evidence="1">The sequence shown here is derived from an EMBL/GenBank/DDBJ whole genome shotgun (WGS) entry which is preliminary data.</text>
</comment>